<dbReference type="PROSITE" id="PS51375">
    <property type="entry name" value="PPR"/>
    <property type="match status" value="5"/>
</dbReference>
<dbReference type="AlphaFoldDB" id="A0AAV0YH43"/>
<protein>
    <recommendedName>
        <fullName evidence="5">Pentatricopeptide repeat-containing protein</fullName>
    </recommendedName>
</protein>
<feature type="repeat" description="PPR" evidence="2">
    <location>
        <begin position="293"/>
        <end position="327"/>
    </location>
</feature>
<feature type="repeat" description="PPR" evidence="2">
    <location>
        <begin position="441"/>
        <end position="475"/>
    </location>
</feature>
<gene>
    <name evidence="3" type="ORF">VFH_U118000</name>
</gene>
<evidence type="ECO:0000313" key="3">
    <source>
        <dbReference type="EMBL" id="CAI8585321.1"/>
    </source>
</evidence>
<feature type="repeat" description="PPR" evidence="2">
    <location>
        <begin position="476"/>
        <end position="510"/>
    </location>
</feature>
<name>A0AAV0YH43_VICFA</name>
<dbReference type="EMBL" id="CATIWC010003495">
    <property type="protein sequence ID" value="CAI8585321.1"/>
    <property type="molecule type" value="Genomic_DNA"/>
</dbReference>
<dbReference type="FunFam" id="1.25.40.10:FF:000380">
    <property type="entry name" value="Pentatricopeptide repeat-containing protein, chloroplastic"/>
    <property type="match status" value="1"/>
</dbReference>
<accession>A0AAV0YH43</accession>
<dbReference type="PANTHER" id="PTHR47926:SF347">
    <property type="entry name" value="PENTATRICOPEPTIDE REPEAT-CONTAINING PROTEIN"/>
    <property type="match status" value="1"/>
</dbReference>
<dbReference type="GO" id="GO:0009451">
    <property type="term" value="P:RNA modification"/>
    <property type="evidence" value="ECO:0007669"/>
    <property type="project" value="InterPro"/>
</dbReference>
<dbReference type="PANTHER" id="PTHR47926">
    <property type="entry name" value="PENTATRICOPEPTIDE REPEAT-CONTAINING PROTEIN"/>
    <property type="match status" value="1"/>
</dbReference>
<comment type="caution">
    <text evidence="3">The sequence shown here is derived from an EMBL/GenBank/DDBJ whole genome shotgun (WGS) entry which is preliminary data.</text>
</comment>
<dbReference type="InterPro" id="IPR046960">
    <property type="entry name" value="PPR_At4g14850-like_plant"/>
</dbReference>
<dbReference type="NCBIfam" id="TIGR00756">
    <property type="entry name" value="PPR"/>
    <property type="match status" value="5"/>
</dbReference>
<sequence length="576" mass="63997">MTERHGACPTLTIANPFPPYPESLRFLLRNNSILNLPKPFILSVDSMHGLACLSVTPTTTTTTTTIPQLLTHSKLPQSPPNQQHFTNNTSIHNRISFLCKHVRIQEAVDSLSQFQQHFHIGPDIYGELLQGCVYARALSLGLQIHAHIIKKGPSFSTNEFIESKLVILYAKCGLSDIAVHLFRNVVRNQNLFSWAAIIGLQARIGLSREALLSYVEMMEKGFLPDNFVVPNGLKACGALRWGGFGKGIHGYVVKMNKDFDGCVYVATSLVDMYGKCGFLEDAEKVFDDMPQKNVIAWNSMIGVFAQNGMNMEAVRLFKKMRFQGDELTEVTLSGFFSACANLEAVEEGKQGHAIAVIMGFELGNILGSSIMNFYSKFGMFEKALEMCGWMTEEENLRFDCVTLSSLLSVAADTREVELDMYGKCGRMDCARRVFCFAAKKDLVLWNTMLAACAEKGLSGEAMKLFFQMQLESVPPNVVSWNSLIFSFFRNGQVVEAQDMFYEMQSSGVTPNLITWTTMISGLAQNGFCYEANKVFRQMQDAGMRPNSISITAALSACPDMALLNYGRAIHGSPCTF</sequence>
<dbReference type="InterPro" id="IPR011990">
    <property type="entry name" value="TPR-like_helical_dom_sf"/>
</dbReference>
<organism evidence="3 4">
    <name type="scientific">Vicia faba</name>
    <name type="common">Broad bean</name>
    <name type="synonym">Faba vulgaris</name>
    <dbReference type="NCBI Taxonomy" id="3906"/>
    <lineage>
        <taxon>Eukaryota</taxon>
        <taxon>Viridiplantae</taxon>
        <taxon>Streptophyta</taxon>
        <taxon>Embryophyta</taxon>
        <taxon>Tracheophyta</taxon>
        <taxon>Spermatophyta</taxon>
        <taxon>Magnoliopsida</taxon>
        <taxon>eudicotyledons</taxon>
        <taxon>Gunneridae</taxon>
        <taxon>Pentapetalae</taxon>
        <taxon>rosids</taxon>
        <taxon>fabids</taxon>
        <taxon>Fabales</taxon>
        <taxon>Fabaceae</taxon>
        <taxon>Papilionoideae</taxon>
        <taxon>50 kb inversion clade</taxon>
        <taxon>NPAAA clade</taxon>
        <taxon>Hologalegina</taxon>
        <taxon>IRL clade</taxon>
        <taxon>Fabeae</taxon>
        <taxon>Vicia</taxon>
    </lineage>
</organism>
<evidence type="ECO:0008006" key="5">
    <source>
        <dbReference type="Google" id="ProtNLM"/>
    </source>
</evidence>
<reference evidence="3 4" key="1">
    <citation type="submission" date="2023-01" db="EMBL/GenBank/DDBJ databases">
        <authorList>
            <person name="Kreplak J."/>
        </authorList>
    </citation>
    <scope>NUCLEOTIDE SEQUENCE [LARGE SCALE GENOMIC DNA]</scope>
</reference>
<dbReference type="Pfam" id="PF13041">
    <property type="entry name" value="PPR_2"/>
    <property type="match status" value="2"/>
</dbReference>
<dbReference type="Pfam" id="PF01535">
    <property type="entry name" value="PPR"/>
    <property type="match status" value="2"/>
</dbReference>
<dbReference type="Proteomes" id="UP001157006">
    <property type="component" value="Unassembled WGS sequence"/>
</dbReference>
<proteinExistence type="predicted"/>
<dbReference type="Gene3D" id="1.25.40.10">
    <property type="entry name" value="Tetratricopeptide repeat domain"/>
    <property type="match status" value="3"/>
</dbReference>
<evidence type="ECO:0000313" key="4">
    <source>
        <dbReference type="Proteomes" id="UP001157006"/>
    </source>
</evidence>
<keyword evidence="1" id="KW-0677">Repeat</keyword>
<evidence type="ECO:0000256" key="1">
    <source>
        <dbReference type="ARBA" id="ARBA00022737"/>
    </source>
</evidence>
<feature type="repeat" description="PPR" evidence="2">
    <location>
        <begin position="511"/>
        <end position="545"/>
    </location>
</feature>
<evidence type="ECO:0000256" key="2">
    <source>
        <dbReference type="PROSITE-ProRule" id="PRU00708"/>
    </source>
</evidence>
<dbReference type="InterPro" id="IPR002885">
    <property type="entry name" value="PPR_rpt"/>
</dbReference>
<feature type="repeat" description="PPR" evidence="2">
    <location>
        <begin position="190"/>
        <end position="224"/>
    </location>
</feature>
<dbReference type="GO" id="GO:0003723">
    <property type="term" value="F:RNA binding"/>
    <property type="evidence" value="ECO:0007669"/>
    <property type="project" value="InterPro"/>
</dbReference>
<keyword evidence="4" id="KW-1185">Reference proteome</keyword>
<dbReference type="FunFam" id="1.25.40.10:FF:000196">
    <property type="entry name" value="Pentatricopeptide repeat-containing protein At4g14850"/>
    <property type="match status" value="1"/>
</dbReference>